<evidence type="ECO:0008006" key="3">
    <source>
        <dbReference type="Google" id="ProtNLM"/>
    </source>
</evidence>
<organism evidence="1 2">
    <name type="scientific">Puccinia sorghi</name>
    <dbReference type="NCBI Taxonomy" id="27349"/>
    <lineage>
        <taxon>Eukaryota</taxon>
        <taxon>Fungi</taxon>
        <taxon>Dikarya</taxon>
        <taxon>Basidiomycota</taxon>
        <taxon>Pucciniomycotina</taxon>
        <taxon>Pucciniomycetes</taxon>
        <taxon>Pucciniales</taxon>
        <taxon>Pucciniaceae</taxon>
        <taxon>Puccinia</taxon>
    </lineage>
</organism>
<sequence>MLYPLVGRFIGISPDITKYLFQLDTRRFKQEFRISLQLFESLLSLIQNHPVFYRNSNVPQRPVRNQLMQLGCFPVSLGSQKGPLSCIDIVWWRHYWLLKGQSYCSWPNCDAQVDIASGIAETTGFKNCVGFFESTLIPLAEKPLIDAHDYYSRKGLYGLATLVDGRVAVTTPASGKTVTSICRACVVLHNFLLNDDSPLIDCDSYLNNPLAPMDNNNLHARGVNSSGNQHREKVFQGVLRHLELA</sequence>
<keyword evidence="2" id="KW-1185">Reference proteome</keyword>
<evidence type="ECO:0000313" key="1">
    <source>
        <dbReference type="EMBL" id="KNZ46575.1"/>
    </source>
</evidence>
<dbReference type="Proteomes" id="UP000037035">
    <property type="component" value="Unassembled WGS sequence"/>
</dbReference>
<gene>
    <name evidence="1" type="ORF">VP01_7156g1</name>
</gene>
<dbReference type="VEuPathDB" id="FungiDB:VP01_7156g1"/>
<protein>
    <recommendedName>
        <fullName evidence="3">DDE Tnp4 domain-containing protein</fullName>
    </recommendedName>
</protein>
<evidence type="ECO:0000313" key="2">
    <source>
        <dbReference type="Proteomes" id="UP000037035"/>
    </source>
</evidence>
<dbReference type="EMBL" id="LAVV01012557">
    <property type="protein sequence ID" value="KNZ46575.1"/>
    <property type="molecule type" value="Genomic_DNA"/>
</dbReference>
<dbReference type="OrthoDB" id="3233403at2759"/>
<reference evidence="1 2" key="1">
    <citation type="submission" date="2015-08" db="EMBL/GenBank/DDBJ databases">
        <title>Next Generation Sequencing and Analysis of the Genome of Puccinia sorghi L Schw, the Causal Agent of Maize Common Rust.</title>
        <authorList>
            <person name="Rochi L."/>
            <person name="Burguener G."/>
            <person name="Darino M."/>
            <person name="Turjanski A."/>
            <person name="Kreff E."/>
            <person name="Dieguez M.J."/>
            <person name="Sacco F."/>
        </authorList>
    </citation>
    <scope>NUCLEOTIDE SEQUENCE [LARGE SCALE GENOMIC DNA]</scope>
    <source>
        <strain evidence="1 2">RO10H11247</strain>
    </source>
</reference>
<accession>A0A0L6UFL0</accession>
<dbReference type="AlphaFoldDB" id="A0A0L6UFL0"/>
<name>A0A0L6UFL0_9BASI</name>
<proteinExistence type="predicted"/>
<comment type="caution">
    <text evidence="1">The sequence shown here is derived from an EMBL/GenBank/DDBJ whole genome shotgun (WGS) entry which is preliminary data.</text>
</comment>